<protein>
    <recommendedName>
        <fullName evidence="6">Lipoprotein</fullName>
    </recommendedName>
</protein>
<feature type="signal peptide" evidence="1">
    <location>
        <begin position="1"/>
        <end position="18"/>
    </location>
</feature>
<reference evidence="3 5" key="2">
    <citation type="journal article" date="2017" name="Nat. Microbiol.">
        <title>Natural product diversity associated with the nematode symbionts Photorhabdus and Xenorhabdus.</title>
        <authorList>
            <person name="Tobias N.J."/>
            <person name="Wolff H."/>
            <person name="Djahanschiri B."/>
            <person name="Grundmann F."/>
            <person name="Kronenwerth M."/>
            <person name="Shi Y.M."/>
            <person name="Simonyi S."/>
            <person name="Grun P."/>
            <person name="Shapiro-Ilan D."/>
            <person name="Pidot S.J."/>
            <person name="Stinear T.P."/>
            <person name="Ebersberger I."/>
            <person name="Bode H.B."/>
        </authorList>
    </citation>
    <scope>NUCLEOTIDE SEQUENCE [LARGE SCALE GENOMIC DNA]</scope>
    <source>
        <strain evidence="3 5">DSM 17903</strain>
    </source>
</reference>
<keyword evidence="4" id="KW-1185">Reference proteome</keyword>
<dbReference type="AlphaFoldDB" id="A0A2G0Q2N2"/>
<dbReference type="KEGG" id="xho:A9255_03380"/>
<reference evidence="2 4" key="1">
    <citation type="submission" date="2016-06" db="EMBL/GenBank/DDBJ databases">
        <title>Bacterial characters and pathogenicity of Xenorhabdus hominickii from an entomopathogenic nematode, Steinernema monticolum.</title>
        <authorList>
            <person name="Park Y."/>
            <person name="Kim Y."/>
        </authorList>
    </citation>
    <scope>NUCLEOTIDE SEQUENCE [LARGE SCALE GENOMIC DNA]</scope>
    <source>
        <strain evidence="2 4">ANU1</strain>
    </source>
</reference>
<dbReference type="Proteomes" id="UP000094600">
    <property type="component" value="Chromosome"/>
</dbReference>
<evidence type="ECO:0000313" key="5">
    <source>
        <dbReference type="Proteomes" id="UP000225433"/>
    </source>
</evidence>
<evidence type="ECO:0000313" key="3">
    <source>
        <dbReference type="EMBL" id="PHM53476.1"/>
    </source>
</evidence>
<keyword evidence="1" id="KW-0732">Signal</keyword>
<name>A0A2G0Q2N2_XENHO</name>
<evidence type="ECO:0000256" key="1">
    <source>
        <dbReference type="SAM" id="SignalP"/>
    </source>
</evidence>
<evidence type="ECO:0000313" key="4">
    <source>
        <dbReference type="Proteomes" id="UP000094600"/>
    </source>
</evidence>
<evidence type="ECO:0008006" key="6">
    <source>
        <dbReference type="Google" id="ProtNLM"/>
    </source>
</evidence>
<dbReference type="RefSeq" id="WP_069315466.1">
    <property type="nucleotide sequence ID" value="NZ_CAWNQJ010000090.1"/>
</dbReference>
<dbReference type="OrthoDB" id="6506626at2"/>
<accession>A0A2G0Q2N2</accession>
<evidence type="ECO:0000313" key="2">
    <source>
        <dbReference type="EMBL" id="AOM39714.1"/>
    </source>
</evidence>
<organism evidence="3 5">
    <name type="scientific">Xenorhabdus hominickii</name>
    <dbReference type="NCBI Taxonomy" id="351679"/>
    <lineage>
        <taxon>Bacteria</taxon>
        <taxon>Pseudomonadati</taxon>
        <taxon>Pseudomonadota</taxon>
        <taxon>Gammaproteobacteria</taxon>
        <taxon>Enterobacterales</taxon>
        <taxon>Morganellaceae</taxon>
        <taxon>Xenorhabdus</taxon>
    </lineage>
</organism>
<gene>
    <name evidence="2" type="ORF">A9255_03380</name>
    <name evidence="3" type="ORF">Xhom_03474</name>
</gene>
<sequence>MKKLALSIIVCASLTACMTRWVPITSNPTPLDEAKRICDKLALKQFPVKNEVAYKTNTTTIHNSYGSGDKKTTYDQTFPKIETYIMDVNEGSRKKQFEECMNENGWES</sequence>
<proteinExistence type="predicted"/>
<feature type="chain" id="PRO_5013766829" description="Lipoprotein" evidence="1">
    <location>
        <begin position="19"/>
        <end position="108"/>
    </location>
</feature>
<dbReference type="Proteomes" id="UP000225433">
    <property type="component" value="Unassembled WGS sequence"/>
</dbReference>
<dbReference type="EMBL" id="CP016176">
    <property type="protein sequence ID" value="AOM39714.1"/>
    <property type="molecule type" value="Genomic_DNA"/>
</dbReference>
<dbReference type="EMBL" id="NJAI01000006">
    <property type="protein sequence ID" value="PHM53476.1"/>
    <property type="molecule type" value="Genomic_DNA"/>
</dbReference>
<dbReference type="PROSITE" id="PS51257">
    <property type="entry name" value="PROKAR_LIPOPROTEIN"/>
    <property type="match status" value="1"/>
</dbReference>